<reference evidence="2 3" key="1">
    <citation type="submission" date="2016-04" db="EMBL/GenBank/DDBJ databases">
        <authorList>
            <person name="Evans L.H."/>
            <person name="Alamgir A."/>
            <person name="Owens N."/>
            <person name="Weber N.D."/>
            <person name="Virtaneva K."/>
            <person name="Barbian K."/>
            <person name="Babar A."/>
            <person name="Rosenke K."/>
        </authorList>
    </citation>
    <scope>NUCLEOTIDE SEQUENCE [LARGE SCALE GENOMIC DNA]</scope>
    <source>
        <strain evidence="2 3">CCM 8644</strain>
    </source>
</reference>
<organism evidence="2 3">
    <name type="scientific">Pedobacter psychrophilus</name>
    <dbReference type="NCBI Taxonomy" id="1826909"/>
    <lineage>
        <taxon>Bacteria</taxon>
        <taxon>Pseudomonadati</taxon>
        <taxon>Bacteroidota</taxon>
        <taxon>Sphingobacteriia</taxon>
        <taxon>Sphingobacteriales</taxon>
        <taxon>Sphingobacteriaceae</taxon>
        <taxon>Pedobacter</taxon>
    </lineage>
</organism>
<proteinExistence type="predicted"/>
<name>A0A179DCM8_9SPHI</name>
<comment type="caution">
    <text evidence="2">The sequence shown here is derived from an EMBL/GenBank/DDBJ whole genome shotgun (WGS) entry which is preliminary data.</text>
</comment>
<dbReference type="EMBL" id="LWHJ01000030">
    <property type="protein sequence ID" value="OAQ38532.1"/>
    <property type="molecule type" value="Genomic_DNA"/>
</dbReference>
<reference evidence="2 3" key="2">
    <citation type="submission" date="2016-06" db="EMBL/GenBank/DDBJ databases">
        <title>Pedobacter psychrophilus sp. nov., isolated from Antarctic fragmentary rock.</title>
        <authorList>
            <person name="Svec P."/>
        </authorList>
    </citation>
    <scope>NUCLEOTIDE SEQUENCE [LARGE SCALE GENOMIC DNA]</scope>
    <source>
        <strain evidence="2 3">CCM 8644</strain>
    </source>
</reference>
<evidence type="ECO:0000313" key="3">
    <source>
        <dbReference type="Proteomes" id="UP000078459"/>
    </source>
</evidence>
<protein>
    <submittedName>
        <fullName evidence="2">Uncharacterized protein</fullName>
    </submittedName>
</protein>
<keyword evidence="1" id="KW-0472">Membrane</keyword>
<keyword evidence="1" id="KW-0812">Transmembrane</keyword>
<gene>
    <name evidence="2" type="ORF">A5893_14000</name>
</gene>
<accession>A0A179DCM8</accession>
<dbReference type="Proteomes" id="UP000078459">
    <property type="component" value="Unassembled WGS sequence"/>
</dbReference>
<feature type="transmembrane region" description="Helical" evidence="1">
    <location>
        <begin position="20"/>
        <end position="38"/>
    </location>
</feature>
<evidence type="ECO:0000313" key="2">
    <source>
        <dbReference type="EMBL" id="OAQ38532.1"/>
    </source>
</evidence>
<sequence length="249" mass="29453">MEVHQHSHQPHGKKTWRNYFWEFLMLFLAVFCGFLAEYQLEHTIEHDREQQYISSMIADMREDSAKINSSIDLCEKQIAGFDNLLENIYNRPYTDSSLKVMYITQLKYTHNRYSVFFTKRTIKQLENSGALRLIRNKSVSDSITFYNEECVMAETQADYFEKVRMNKVYDYSLKLFDNQYVLDYKGQVLKTLFDNGSKITLLDDDPRLIKEYANAITYARGSLKTYIFILKAIKAKIPTKLSFLEDNNH</sequence>
<keyword evidence="1" id="KW-1133">Transmembrane helix</keyword>
<dbReference type="AlphaFoldDB" id="A0A179DCM8"/>
<dbReference type="RefSeq" id="WP_068823304.1">
    <property type="nucleotide sequence ID" value="NZ_LWHJ01000030.1"/>
</dbReference>
<keyword evidence="3" id="KW-1185">Reference proteome</keyword>
<evidence type="ECO:0000256" key="1">
    <source>
        <dbReference type="SAM" id="Phobius"/>
    </source>
</evidence>
<dbReference type="OrthoDB" id="1454369at2"/>